<keyword evidence="1" id="KW-0175">Coiled coil</keyword>
<reference evidence="2 3" key="1">
    <citation type="submission" date="2013-01" db="EMBL/GenBank/DDBJ databases">
        <title>The Genome Sequence of Butyricicoccus pullicaecorum 1.2.</title>
        <authorList>
            <consortium name="The Broad Institute Genome Sequencing Platform"/>
            <person name="Earl A."/>
            <person name="Ward D."/>
            <person name="Feldgarden M."/>
            <person name="Gevers D."/>
            <person name="Van Immerseel F."/>
            <person name="Eeckhaut V."/>
            <person name="Walker B."/>
            <person name="Young S.K."/>
            <person name="Zeng Q."/>
            <person name="Gargeya S."/>
            <person name="Fitzgerald M."/>
            <person name="Haas B."/>
            <person name="Abouelleil A."/>
            <person name="Alvarado L."/>
            <person name="Arachchi H.M."/>
            <person name="Berlin A.M."/>
            <person name="Chapman S.B."/>
            <person name="Dewar J."/>
            <person name="Goldberg J."/>
            <person name="Griggs A."/>
            <person name="Gujja S."/>
            <person name="Hansen M."/>
            <person name="Howarth C."/>
            <person name="Imamovic A."/>
            <person name="Larimer J."/>
            <person name="McCowan C."/>
            <person name="Murphy C."/>
            <person name="Neiman D."/>
            <person name="Pearson M."/>
            <person name="Priest M."/>
            <person name="Roberts A."/>
            <person name="Saif S."/>
            <person name="Shea T."/>
            <person name="Sisk P."/>
            <person name="Sykes S."/>
            <person name="Wortman J."/>
            <person name="Nusbaum C."/>
            <person name="Birren B."/>
        </authorList>
    </citation>
    <scope>NUCLEOTIDE SEQUENCE [LARGE SCALE GENOMIC DNA]</scope>
    <source>
        <strain evidence="2 3">1.2</strain>
    </source>
</reference>
<feature type="coiled-coil region" evidence="1">
    <location>
        <begin position="64"/>
        <end position="95"/>
    </location>
</feature>
<evidence type="ECO:0008006" key="4">
    <source>
        <dbReference type="Google" id="ProtNLM"/>
    </source>
</evidence>
<dbReference type="Proteomes" id="UP000013981">
    <property type="component" value="Unassembled WGS sequence"/>
</dbReference>
<evidence type="ECO:0000256" key="1">
    <source>
        <dbReference type="SAM" id="Coils"/>
    </source>
</evidence>
<organism evidence="2 3">
    <name type="scientific">Butyricicoccus pullicaecorum 1.2</name>
    <dbReference type="NCBI Taxonomy" id="1203606"/>
    <lineage>
        <taxon>Bacteria</taxon>
        <taxon>Bacillati</taxon>
        <taxon>Bacillota</taxon>
        <taxon>Clostridia</taxon>
        <taxon>Eubacteriales</taxon>
        <taxon>Butyricicoccaceae</taxon>
        <taxon>Butyricicoccus</taxon>
    </lineage>
</organism>
<dbReference type="eggNOG" id="ENOG503301E">
    <property type="taxonomic scope" value="Bacteria"/>
</dbReference>
<sequence length="208" mass="22898">MSDKTTAAIAAEQQAAAAEAPAEVLPAVTLDELEQVDLGTVQQGERAPFRITDDRCADWAIRKIAEERSEYNRLKELADQQKAAIEEKVEAARRRMENGTAFLTSCLADFFNTVPHKTTKTTEKYRLLSGTLTLKKGTVKATVDDAKLVPWLRENGYGDLVKVEESAKWGELKKLLAYTGEIATIQSTGEIVEGVTAYETPATFTVDI</sequence>
<dbReference type="EMBL" id="AQOB01000006">
    <property type="protein sequence ID" value="EOQ37187.1"/>
    <property type="molecule type" value="Genomic_DNA"/>
</dbReference>
<dbReference type="OrthoDB" id="1954972at2"/>
<accession>R8W202</accession>
<dbReference type="GO" id="GO:0042262">
    <property type="term" value="P:DNA protection"/>
    <property type="evidence" value="ECO:0007669"/>
    <property type="project" value="InterPro"/>
</dbReference>
<keyword evidence="3" id="KW-1185">Reference proteome</keyword>
<dbReference type="HOGENOM" id="CLU_109237_0_0_9"/>
<dbReference type="Pfam" id="PF07352">
    <property type="entry name" value="Phage_Mu_Gam"/>
    <property type="match status" value="1"/>
</dbReference>
<evidence type="ECO:0000313" key="3">
    <source>
        <dbReference type="Proteomes" id="UP000013981"/>
    </source>
</evidence>
<comment type="caution">
    <text evidence="2">The sequence shown here is derived from an EMBL/GenBank/DDBJ whole genome shotgun (WGS) entry which is preliminary data.</text>
</comment>
<dbReference type="PATRIC" id="fig|1203606.4.peg.1828"/>
<dbReference type="GO" id="GO:0003690">
    <property type="term" value="F:double-stranded DNA binding"/>
    <property type="evidence" value="ECO:0007669"/>
    <property type="project" value="InterPro"/>
</dbReference>
<proteinExistence type="predicted"/>
<protein>
    <recommendedName>
        <fullName evidence="4">Bacteriophage Mu Gam like protein</fullName>
    </recommendedName>
</protein>
<name>R8W202_9FIRM</name>
<dbReference type="SUPFAM" id="SSF161266">
    <property type="entry name" value="Gam-like"/>
    <property type="match status" value="1"/>
</dbReference>
<dbReference type="AlphaFoldDB" id="R8W202"/>
<evidence type="ECO:0000313" key="2">
    <source>
        <dbReference type="EMBL" id="EOQ37187.1"/>
    </source>
</evidence>
<gene>
    <name evidence="2" type="ORF">HMPREF1526_01878</name>
</gene>
<dbReference type="InterPro" id="IPR009951">
    <property type="entry name" value="Host-nuc_inhib_Gam"/>
</dbReference>
<dbReference type="RefSeq" id="WP_016148012.1">
    <property type="nucleotide sequence ID" value="NZ_KB976104.1"/>
</dbReference>